<sequence>MQFPIFAVILLVPGRSLTSTSSTCLNISQRFLVFLTKYSSSTTTQCLKMKSLSEWSFTQPNLLTHFNIDPVRENFVRRVTGCVFSRVTPTHLKAELQLVSVSQDVLKNLLDLDPHEEMNPSFANFLAGNQLLPGSEPLAHRYGGYQFGYWAGQLGDGRAITIGEYVNSKGTRWELQLKGAGKTPYSRNGDGRAVLRSSIREFLCSEAMDALGIPTSRAAAVVVSKDMVVRDQFYNGRMKYEPAAVVLRLAPTWFRIGSLEILAKEQEKLNLKQVVDFTIEHYMPTVERENYVKFFETVVEQSSALVAKWMAHGFTHGVLNTDNMSLLSITIDYGPFGFLDSYNPSFVPNHSDDEGRYSYLNQPKIFKWNLACLADALQPLLSAEEQKQTADIINRFDDIYLEQFMSIFRRKLGLSQPAKDEVGLIQLLLDIMQQGRADFTQTFRQLGDIHLDNIELSEEHWALHSVSNHRRFSEFIGVYQASLKETQTSEEERHRIMNSVNPQYVLRNWMAESAIRQAEKGDFHLTNLLLKVLRKPYEKEDEAEALGFSKPPPDWACSLRNPALYVSN</sequence>
<evidence type="ECO:0000256" key="5">
    <source>
        <dbReference type="ARBA" id="ARBA00022723"/>
    </source>
</evidence>
<dbReference type="NCBIfam" id="NF000658">
    <property type="entry name" value="PRK00029.1"/>
    <property type="match status" value="1"/>
</dbReference>
<dbReference type="PANTHER" id="PTHR12153:SF18">
    <property type="entry name" value="SELENOPROTEIN O"/>
    <property type="match status" value="1"/>
</dbReference>
<evidence type="ECO:0000256" key="9">
    <source>
        <dbReference type="ARBA" id="ARBA00031547"/>
    </source>
</evidence>
<feature type="chain" id="PRO_5045239746" description="Selenoprotein O" evidence="10">
    <location>
        <begin position="19"/>
        <end position="568"/>
    </location>
</feature>
<organism evidence="11 12">
    <name type="scientific">Daphnia magna</name>
    <dbReference type="NCBI Taxonomy" id="35525"/>
    <lineage>
        <taxon>Eukaryota</taxon>
        <taxon>Metazoa</taxon>
        <taxon>Ecdysozoa</taxon>
        <taxon>Arthropoda</taxon>
        <taxon>Crustacea</taxon>
        <taxon>Branchiopoda</taxon>
        <taxon>Diplostraca</taxon>
        <taxon>Cladocera</taxon>
        <taxon>Anomopoda</taxon>
        <taxon>Daphniidae</taxon>
        <taxon>Daphnia</taxon>
    </lineage>
</organism>
<keyword evidence="10" id="KW-0732">Signal</keyword>
<comment type="similarity">
    <text evidence="2">Belongs to the SELO family.</text>
</comment>
<dbReference type="InterPro" id="IPR003846">
    <property type="entry name" value="SelO"/>
</dbReference>
<evidence type="ECO:0000256" key="3">
    <source>
        <dbReference type="ARBA" id="ARBA00022679"/>
    </source>
</evidence>
<evidence type="ECO:0000256" key="6">
    <source>
        <dbReference type="ARBA" id="ARBA00022741"/>
    </source>
</evidence>
<dbReference type="Pfam" id="PF02696">
    <property type="entry name" value="SelO"/>
    <property type="match status" value="1"/>
</dbReference>
<name>A0ABR0AYR0_9CRUS</name>
<evidence type="ECO:0000256" key="4">
    <source>
        <dbReference type="ARBA" id="ARBA00022695"/>
    </source>
</evidence>
<feature type="signal peptide" evidence="10">
    <location>
        <begin position="1"/>
        <end position="18"/>
    </location>
</feature>
<keyword evidence="8" id="KW-0460">Magnesium</keyword>
<evidence type="ECO:0000256" key="8">
    <source>
        <dbReference type="ARBA" id="ARBA00022842"/>
    </source>
</evidence>
<evidence type="ECO:0000313" key="11">
    <source>
        <dbReference type="EMBL" id="KAK4030259.1"/>
    </source>
</evidence>
<comment type="cofactor">
    <cofactor evidence="1">
        <name>Mg(2+)</name>
        <dbReference type="ChEBI" id="CHEBI:18420"/>
    </cofactor>
</comment>
<dbReference type="HAMAP" id="MF_00692">
    <property type="entry name" value="SelO"/>
    <property type="match status" value="1"/>
</dbReference>
<gene>
    <name evidence="11" type="ORF">OUZ56_023248</name>
</gene>
<dbReference type="PANTHER" id="PTHR12153">
    <property type="entry name" value="SELENOPROTEIN O"/>
    <property type="match status" value="1"/>
</dbReference>
<keyword evidence="7" id="KW-0067">ATP-binding</keyword>
<protein>
    <recommendedName>
        <fullName evidence="9">Selenoprotein O</fullName>
    </recommendedName>
</protein>
<proteinExistence type="inferred from homology"/>
<keyword evidence="4" id="KW-0548">Nucleotidyltransferase</keyword>
<dbReference type="EMBL" id="JAOYFB010000039">
    <property type="protein sequence ID" value="KAK4030259.1"/>
    <property type="molecule type" value="Genomic_DNA"/>
</dbReference>
<evidence type="ECO:0000256" key="10">
    <source>
        <dbReference type="SAM" id="SignalP"/>
    </source>
</evidence>
<keyword evidence="5" id="KW-0479">Metal-binding</keyword>
<keyword evidence="12" id="KW-1185">Reference proteome</keyword>
<reference evidence="11 12" key="1">
    <citation type="journal article" date="2023" name="Nucleic Acids Res.">
        <title>The hologenome of Daphnia magna reveals possible DNA methylation and microbiome-mediated evolution of the host genome.</title>
        <authorList>
            <person name="Chaturvedi A."/>
            <person name="Li X."/>
            <person name="Dhandapani V."/>
            <person name="Marshall H."/>
            <person name="Kissane S."/>
            <person name="Cuenca-Cambronero M."/>
            <person name="Asole G."/>
            <person name="Calvet F."/>
            <person name="Ruiz-Romero M."/>
            <person name="Marangio P."/>
            <person name="Guigo R."/>
            <person name="Rago D."/>
            <person name="Mirbahai L."/>
            <person name="Eastwood N."/>
            <person name="Colbourne J.K."/>
            <person name="Zhou J."/>
            <person name="Mallon E."/>
            <person name="Orsini L."/>
        </authorList>
    </citation>
    <scope>NUCLEOTIDE SEQUENCE [LARGE SCALE GENOMIC DNA]</scope>
    <source>
        <strain evidence="11">LRV0_1</strain>
    </source>
</reference>
<comment type="caution">
    <text evidence="11">The sequence shown here is derived from an EMBL/GenBank/DDBJ whole genome shotgun (WGS) entry which is preliminary data.</text>
</comment>
<accession>A0ABR0AYR0</accession>
<evidence type="ECO:0000256" key="1">
    <source>
        <dbReference type="ARBA" id="ARBA00001946"/>
    </source>
</evidence>
<keyword evidence="3" id="KW-0808">Transferase</keyword>
<keyword evidence="6" id="KW-0547">Nucleotide-binding</keyword>
<evidence type="ECO:0000256" key="2">
    <source>
        <dbReference type="ARBA" id="ARBA00009747"/>
    </source>
</evidence>
<evidence type="ECO:0000256" key="7">
    <source>
        <dbReference type="ARBA" id="ARBA00022840"/>
    </source>
</evidence>
<evidence type="ECO:0000313" key="12">
    <source>
        <dbReference type="Proteomes" id="UP001234178"/>
    </source>
</evidence>
<dbReference type="Proteomes" id="UP001234178">
    <property type="component" value="Unassembled WGS sequence"/>
</dbReference>